<evidence type="ECO:0000256" key="13">
    <source>
        <dbReference type="SAM" id="Phobius"/>
    </source>
</evidence>
<accession>A0ABS8HXE1</accession>
<evidence type="ECO:0000256" key="7">
    <source>
        <dbReference type="ARBA" id="ARBA00022475"/>
    </source>
</evidence>
<comment type="caution">
    <text evidence="14">The sequence shown here is derived from an EMBL/GenBank/DDBJ whole genome shotgun (WGS) entry which is preliminary data.</text>
</comment>
<reference evidence="14" key="1">
    <citation type="submission" date="2021-11" db="EMBL/GenBank/DDBJ databases">
        <title>Description of a new species Pelosinus isolated from the bottom sediments of Lake Baikal.</title>
        <authorList>
            <person name="Zakharyuk A."/>
        </authorList>
    </citation>
    <scope>NUCLEOTIDE SEQUENCE</scope>
    <source>
        <strain evidence="14">Bkl1</strain>
    </source>
</reference>
<evidence type="ECO:0000256" key="4">
    <source>
        <dbReference type="ARBA" id="ARBA00020268"/>
    </source>
</evidence>
<evidence type="ECO:0000256" key="1">
    <source>
        <dbReference type="ARBA" id="ARBA00003408"/>
    </source>
</evidence>
<keyword evidence="9 13" id="KW-1133">Transmembrane helix</keyword>
<keyword evidence="15" id="KW-1185">Reference proteome</keyword>
<keyword evidence="10" id="KW-0406">Ion transport</keyword>
<keyword evidence="6" id="KW-0050">Antiport</keyword>
<protein>
    <recommendedName>
        <fullName evidence="4">Probable multidrug resistance protein NorM</fullName>
    </recommendedName>
    <alternativeName>
        <fullName evidence="12">Multidrug-efflux transporter</fullName>
    </alternativeName>
</protein>
<feature type="transmembrane region" description="Helical" evidence="13">
    <location>
        <begin position="165"/>
        <end position="188"/>
    </location>
</feature>
<dbReference type="RefSeq" id="WP_229536761.1">
    <property type="nucleotide sequence ID" value="NZ_JAJHJB010000041.1"/>
</dbReference>
<keyword evidence="8 13" id="KW-0812">Transmembrane</keyword>
<dbReference type="Proteomes" id="UP001165492">
    <property type="component" value="Unassembled WGS sequence"/>
</dbReference>
<keyword evidence="11 13" id="KW-0472">Membrane</keyword>
<feature type="transmembrane region" description="Helical" evidence="13">
    <location>
        <begin position="389"/>
        <end position="409"/>
    </location>
</feature>
<evidence type="ECO:0000256" key="2">
    <source>
        <dbReference type="ARBA" id="ARBA00004651"/>
    </source>
</evidence>
<dbReference type="PANTHER" id="PTHR43298:SF2">
    <property type="entry name" value="FMN_FAD EXPORTER YEEO-RELATED"/>
    <property type="match status" value="1"/>
</dbReference>
<feature type="transmembrane region" description="Helical" evidence="13">
    <location>
        <begin position="133"/>
        <end position="153"/>
    </location>
</feature>
<feature type="transmembrane region" description="Helical" evidence="13">
    <location>
        <begin position="244"/>
        <end position="267"/>
    </location>
</feature>
<dbReference type="InterPro" id="IPR050222">
    <property type="entry name" value="MATE_MdtK"/>
</dbReference>
<evidence type="ECO:0000256" key="11">
    <source>
        <dbReference type="ARBA" id="ARBA00023136"/>
    </source>
</evidence>
<comment type="similarity">
    <text evidence="3">Belongs to the multi antimicrobial extrusion (MATE) (TC 2.A.66.1) family.</text>
</comment>
<evidence type="ECO:0000256" key="10">
    <source>
        <dbReference type="ARBA" id="ARBA00023065"/>
    </source>
</evidence>
<feature type="transmembrane region" description="Helical" evidence="13">
    <location>
        <begin position="12"/>
        <end position="34"/>
    </location>
</feature>
<evidence type="ECO:0000256" key="6">
    <source>
        <dbReference type="ARBA" id="ARBA00022449"/>
    </source>
</evidence>
<keyword evidence="5" id="KW-0813">Transport</keyword>
<comment type="subcellular location">
    <subcellularLocation>
        <location evidence="2">Cell membrane</location>
        <topology evidence="2">Multi-pass membrane protein</topology>
    </subcellularLocation>
</comment>
<keyword evidence="7" id="KW-1003">Cell membrane</keyword>
<dbReference type="InterPro" id="IPR048279">
    <property type="entry name" value="MdtK-like"/>
</dbReference>
<comment type="function">
    <text evidence="1">Multidrug efflux pump.</text>
</comment>
<evidence type="ECO:0000313" key="15">
    <source>
        <dbReference type="Proteomes" id="UP001165492"/>
    </source>
</evidence>
<feature type="transmembrane region" description="Helical" evidence="13">
    <location>
        <begin position="360"/>
        <end position="377"/>
    </location>
</feature>
<feature type="transmembrane region" description="Helical" evidence="13">
    <location>
        <begin position="317"/>
        <end position="340"/>
    </location>
</feature>
<evidence type="ECO:0000313" key="14">
    <source>
        <dbReference type="EMBL" id="MCC5467820.1"/>
    </source>
</evidence>
<feature type="transmembrane region" description="Helical" evidence="13">
    <location>
        <begin position="415"/>
        <end position="437"/>
    </location>
</feature>
<evidence type="ECO:0000256" key="5">
    <source>
        <dbReference type="ARBA" id="ARBA00022448"/>
    </source>
</evidence>
<dbReference type="Pfam" id="PF01554">
    <property type="entry name" value="MatE"/>
    <property type="match status" value="2"/>
</dbReference>
<evidence type="ECO:0000256" key="9">
    <source>
        <dbReference type="ARBA" id="ARBA00022989"/>
    </source>
</evidence>
<feature type="transmembrane region" description="Helical" evidence="13">
    <location>
        <begin position="54"/>
        <end position="79"/>
    </location>
</feature>
<dbReference type="EMBL" id="JAJHJB010000041">
    <property type="protein sequence ID" value="MCC5467820.1"/>
    <property type="molecule type" value="Genomic_DNA"/>
</dbReference>
<dbReference type="PANTHER" id="PTHR43298">
    <property type="entry name" value="MULTIDRUG RESISTANCE PROTEIN NORM-RELATED"/>
    <property type="match status" value="1"/>
</dbReference>
<evidence type="ECO:0000256" key="3">
    <source>
        <dbReference type="ARBA" id="ARBA00010199"/>
    </source>
</evidence>
<dbReference type="NCBIfam" id="TIGR00797">
    <property type="entry name" value="matE"/>
    <property type="match status" value="1"/>
</dbReference>
<name>A0ABS8HXE1_9FIRM</name>
<feature type="transmembrane region" description="Helical" evidence="13">
    <location>
        <begin position="279"/>
        <end position="305"/>
    </location>
</feature>
<proteinExistence type="inferred from homology"/>
<evidence type="ECO:0000256" key="12">
    <source>
        <dbReference type="ARBA" id="ARBA00031636"/>
    </source>
</evidence>
<dbReference type="CDD" id="cd13131">
    <property type="entry name" value="MATE_NorM_like"/>
    <property type="match status" value="1"/>
</dbReference>
<dbReference type="PIRSF" id="PIRSF006603">
    <property type="entry name" value="DinF"/>
    <property type="match status" value="1"/>
</dbReference>
<evidence type="ECO:0000256" key="8">
    <source>
        <dbReference type="ARBA" id="ARBA00022692"/>
    </source>
</evidence>
<dbReference type="InterPro" id="IPR002528">
    <property type="entry name" value="MATE_fam"/>
</dbReference>
<organism evidence="14 15">
    <name type="scientific">Pelosinus baikalensis</name>
    <dbReference type="NCBI Taxonomy" id="2892015"/>
    <lineage>
        <taxon>Bacteria</taxon>
        <taxon>Bacillati</taxon>
        <taxon>Bacillota</taxon>
        <taxon>Negativicutes</taxon>
        <taxon>Selenomonadales</taxon>
        <taxon>Sporomusaceae</taxon>
        <taxon>Pelosinus</taxon>
    </lineage>
</organism>
<feature type="transmembrane region" description="Helical" evidence="13">
    <location>
        <begin position="91"/>
        <end position="113"/>
    </location>
</feature>
<feature type="transmembrane region" description="Helical" evidence="13">
    <location>
        <begin position="194"/>
        <end position="215"/>
    </location>
</feature>
<sequence>MEQTYSLREKVNQFLIILLPILVTQVCMCAMTFFDTMMSGRVSPNDLVGVAIGSSIWMPVFTGLNGILFAIVPIIAHFLGAQKKEKVPFAVIQAVYLAIAISIVVIICGFYVIHPILNKMELNALSYQIAHDFLAAISFGIIPLFISTVLRCFIDTLGYTRVTMLISMVALPINVLLNYVLVFGNFGFPQLGGVGAGWASAITYWCIAIISVCVIQSREPFKSHQIFSSWYRFSLAALKEQLKIGIPIGIAIFCETSIFAVITLLMSEFSEVTIAAYQVAINVAALIYMMPLSISMALTIVVGFEAGAKRYQDAKQYGYLGIGIALLMAVMAAIILYFGNEQISSLYTADMDIRHLAEQFLLYAIFFQLSDAIATPVQGCLRGYKDVRVTFIMAMISYWVLGLPLGYVLSHHSGLGAFGYWIGLIVGLAFGATCLLARLMRVQRKYGEILKKIVSLL</sequence>
<gene>
    <name evidence="14" type="ORF">LMF89_21020</name>
</gene>